<gene>
    <name evidence="2" type="ORF">PEVE_00024150</name>
</gene>
<sequence length="103" mass="11624">LKKQETSKQVSLFDNSSTFVTQLLYISLGALSGLLLIGTIWDFFIRRKPKKDKDTSEVGRINGAFALSSGKETICRDVEAARILFRQMDEHLSKLETKVSMLL</sequence>
<accession>A0ABN8M5C5</accession>
<feature type="non-terminal residue" evidence="2">
    <location>
        <position position="1"/>
    </location>
</feature>
<dbReference type="EMBL" id="CALNXI010000322">
    <property type="protein sequence ID" value="CAH3024821.1"/>
    <property type="molecule type" value="Genomic_DNA"/>
</dbReference>
<evidence type="ECO:0000313" key="2">
    <source>
        <dbReference type="EMBL" id="CAH3024821.1"/>
    </source>
</evidence>
<comment type="caution">
    <text evidence="2">The sequence shown here is derived from an EMBL/GenBank/DDBJ whole genome shotgun (WGS) entry which is preliminary data.</text>
</comment>
<keyword evidence="3" id="KW-1185">Reference proteome</keyword>
<evidence type="ECO:0000313" key="3">
    <source>
        <dbReference type="Proteomes" id="UP001159427"/>
    </source>
</evidence>
<name>A0ABN8M5C5_9CNID</name>
<reference evidence="2 3" key="1">
    <citation type="submission" date="2022-05" db="EMBL/GenBank/DDBJ databases">
        <authorList>
            <consortium name="Genoscope - CEA"/>
            <person name="William W."/>
        </authorList>
    </citation>
    <scope>NUCLEOTIDE SEQUENCE [LARGE SCALE GENOMIC DNA]</scope>
</reference>
<proteinExistence type="predicted"/>
<evidence type="ECO:0000256" key="1">
    <source>
        <dbReference type="SAM" id="Phobius"/>
    </source>
</evidence>
<keyword evidence="1" id="KW-1133">Transmembrane helix</keyword>
<keyword evidence="1" id="KW-0812">Transmembrane</keyword>
<keyword evidence="1" id="KW-0472">Membrane</keyword>
<feature type="transmembrane region" description="Helical" evidence="1">
    <location>
        <begin position="23"/>
        <end position="44"/>
    </location>
</feature>
<organism evidence="2 3">
    <name type="scientific">Porites evermanni</name>
    <dbReference type="NCBI Taxonomy" id="104178"/>
    <lineage>
        <taxon>Eukaryota</taxon>
        <taxon>Metazoa</taxon>
        <taxon>Cnidaria</taxon>
        <taxon>Anthozoa</taxon>
        <taxon>Hexacorallia</taxon>
        <taxon>Scleractinia</taxon>
        <taxon>Fungiina</taxon>
        <taxon>Poritidae</taxon>
        <taxon>Porites</taxon>
    </lineage>
</organism>
<dbReference type="Proteomes" id="UP001159427">
    <property type="component" value="Unassembled WGS sequence"/>
</dbReference>
<protein>
    <submittedName>
        <fullName evidence="2">Uncharacterized protein</fullName>
    </submittedName>
</protein>